<reference evidence="3 4" key="1">
    <citation type="journal article" date="2021" name="bioRxiv">
        <title>Chromosome-scale and haplotype-resolved genome assembly of a tetraploid potato cultivar.</title>
        <authorList>
            <person name="Sun H."/>
            <person name="Jiao W.-B."/>
            <person name="Krause K."/>
            <person name="Campoy J.A."/>
            <person name="Goel M."/>
            <person name="Folz-Donahue K."/>
            <person name="Kukat C."/>
            <person name="Huettel B."/>
            <person name="Schneeberger K."/>
        </authorList>
    </citation>
    <scope>NUCLEOTIDE SEQUENCE [LARGE SCALE GENOMIC DNA]</scope>
    <source>
        <strain evidence="3">SolTubOtavaFocal</strain>
        <tissue evidence="3">Leaves</tissue>
    </source>
</reference>
<dbReference type="PANTHER" id="PTHR33127">
    <property type="entry name" value="TRANSMEMBRANE PROTEIN"/>
    <property type="match status" value="1"/>
</dbReference>
<dbReference type="Pfam" id="PF00646">
    <property type="entry name" value="F-box"/>
    <property type="match status" value="1"/>
</dbReference>
<proteinExistence type="predicted"/>
<evidence type="ECO:0008006" key="5">
    <source>
        <dbReference type="Google" id="ProtNLM"/>
    </source>
</evidence>
<dbReference type="PANTHER" id="PTHR33127:SF5">
    <property type="entry name" value="TRANSMEMBRANE PROTEIN"/>
    <property type="match status" value="1"/>
</dbReference>
<protein>
    <recommendedName>
        <fullName evidence="5">F-box domain-containing protein</fullName>
    </recommendedName>
</protein>
<dbReference type="Proteomes" id="UP000826656">
    <property type="component" value="Unassembled WGS sequence"/>
</dbReference>
<name>A0ABQ7WKL4_SOLTU</name>
<gene>
    <name evidence="3" type="ORF">KY290_000884</name>
</gene>
<evidence type="ECO:0000259" key="1">
    <source>
        <dbReference type="Pfam" id="PF00646"/>
    </source>
</evidence>
<evidence type="ECO:0000259" key="2">
    <source>
        <dbReference type="Pfam" id="PF03478"/>
    </source>
</evidence>
<organism evidence="3 4">
    <name type="scientific">Solanum tuberosum</name>
    <name type="common">Potato</name>
    <dbReference type="NCBI Taxonomy" id="4113"/>
    <lineage>
        <taxon>Eukaryota</taxon>
        <taxon>Viridiplantae</taxon>
        <taxon>Streptophyta</taxon>
        <taxon>Embryophyta</taxon>
        <taxon>Tracheophyta</taxon>
        <taxon>Spermatophyta</taxon>
        <taxon>Magnoliopsida</taxon>
        <taxon>eudicotyledons</taxon>
        <taxon>Gunneridae</taxon>
        <taxon>Pentapetalae</taxon>
        <taxon>asterids</taxon>
        <taxon>lamiids</taxon>
        <taxon>Solanales</taxon>
        <taxon>Solanaceae</taxon>
        <taxon>Solanoideae</taxon>
        <taxon>Solaneae</taxon>
        <taxon>Solanum</taxon>
    </lineage>
</organism>
<feature type="domain" description="KIB1-4 beta-propeller" evidence="2">
    <location>
        <begin position="84"/>
        <end position="180"/>
    </location>
</feature>
<evidence type="ECO:0000313" key="3">
    <source>
        <dbReference type="EMBL" id="KAH0781286.1"/>
    </source>
</evidence>
<dbReference type="InterPro" id="IPR001810">
    <property type="entry name" value="F-box_dom"/>
</dbReference>
<evidence type="ECO:0000313" key="4">
    <source>
        <dbReference type="Proteomes" id="UP000826656"/>
    </source>
</evidence>
<dbReference type="InterPro" id="IPR005174">
    <property type="entry name" value="KIB1-4_b-propeller"/>
</dbReference>
<feature type="domain" description="F-box" evidence="1">
    <location>
        <begin position="13"/>
        <end position="43"/>
    </location>
</feature>
<dbReference type="EMBL" id="JAIVGD010000001">
    <property type="protein sequence ID" value="KAH0781286.1"/>
    <property type="molecule type" value="Genomic_DNA"/>
</dbReference>
<sequence>MEDTNYDKLWSNCIPSDVLGLISSRLATAEYFVFCAICKHWRYAPLTSPPPPQSSSSLPCLMTLQKETGMVEFFDLVYNVITTQKTGIPKCRAARIRSSKANWLLMSHGNRGMFFFNTIRNDIIELHDLLDENENCCSAWTFSCPPDSSSSDWFVVGLETGGYVLDVYIIKLGDTEWTYHYFFNHRAKFKATGCNNP</sequence>
<accession>A0ABQ7WKL4</accession>
<comment type="caution">
    <text evidence="3">The sequence shown here is derived from an EMBL/GenBank/DDBJ whole genome shotgun (WGS) entry which is preliminary data.</text>
</comment>
<dbReference type="Pfam" id="PF03478">
    <property type="entry name" value="Beta-prop_KIB1-4"/>
    <property type="match status" value="1"/>
</dbReference>
<keyword evidence="4" id="KW-1185">Reference proteome</keyword>